<dbReference type="CDD" id="cd00371">
    <property type="entry name" value="HMA"/>
    <property type="match status" value="1"/>
</dbReference>
<evidence type="ECO:0000259" key="2">
    <source>
        <dbReference type="PROSITE" id="PS50846"/>
    </source>
</evidence>
<feature type="domain" description="HMA" evidence="2">
    <location>
        <begin position="1"/>
        <end position="64"/>
    </location>
</feature>
<name>A0ABT7B9B8_9CYAN</name>
<comment type="caution">
    <text evidence="3">The sequence shown here is derived from an EMBL/GenBank/DDBJ whole genome shotgun (WGS) entry which is preliminary data.</text>
</comment>
<reference evidence="3 4" key="1">
    <citation type="submission" date="2023-01" db="EMBL/GenBank/DDBJ databases">
        <title>Novel diversity within Roseofilum (Cyanobacteria; Desertifilaceae) from marine benthic mats with descriptions of four novel species.</title>
        <authorList>
            <person name="Wang Y."/>
            <person name="Berthold D.E."/>
            <person name="Hu J."/>
            <person name="Lefler F.W."/>
            <person name="Laughinghouse H.D. IV."/>
        </authorList>
    </citation>
    <scope>NUCLEOTIDE SEQUENCE [LARGE SCALE GENOMIC DNA]</scope>
    <source>
        <strain evidence="3 4">BLCC-M114</strain>
    </source>
</reference>
<dbReference type="PROSITE" id="PS01047">
    <property type="entry name" value="HMA_1"/>
    <property type="match status" value="1"/>
</dbReference>
<organism evidence="3 4">
    <name type="scientific">Roseofilum capinflatum BLCC-M114</name>
    <dbReference type="NCBI Taxonomy" id="3022440"/>
    <lineage>
        <taxon>Bacteria</taxon>
        <taxon>Bacillati</taxon>
        <taxon>Cyanobacteriota</taxon>
        <taxon>Cyanophyceae</taxon>
        <taxon>Desertifilales</taxon>
        <taxon>Desertifilaceae</taxon>
        <taxon>Roseofilum</taxon>
        <taxon>Roseofilum capinflatum</taxon>
    </lineage>
</organism>
<dbReference type="EMBL" id="JAQOSO010000079">
    <property type="protein sequence ID" value="MDJ1175204.1"/>
    <property type="molecule type" value="Genomic_DNA"/>
</dbReference>
<dbReference type="PROSITE" id="PS50846">
    <property type="entry name" value="HMA_2"/>
    <property type="match status" value="1"/>
</dbReference>
<accession>A0ABT7B9B8</accession>
<gene>
    <name evidence="3" type="ORF">PMG25_13985</name>
</gene>
<dbReference type="Proteomes" id="UP001235849">
    <property type="component" value="Unassembled WGS sequence"/>
</dbReference>
<dbReference type="SUPFAM" id="SSF55008">
    <property type="entry name" value="HMA, heavy metal-associated domain"/>
    <property type="match status" value="1"/>
</dbReference>
<dbReference type="Gene3D" id="3.30.70.100">
    <property type="match status" value="1"/>
</dbReference>
<evidence type="ECO:0000256" key="1">
    <source>
        <dbReference type="ARBA" id="ARBA00022723"/>
    </source>
</evidence>
<sequence>MKLEFKVPSMVCEACASSVEKAIAKADSNAQVNIVLDTKAVTVETESSAEAIQQAIAGAGHTVA</sequence>
<dbReference type="Pfam" id="PF00403">
    <property type="entry name" value="HMA"/>
    <property type="match status" value="1"/>
</dbReference>
<keyword evidence="1" id="KW-0479">Metal-binding</keyword>
<proteinExistence type="predicted"/>
<dbReference type="RefSeq" id="WP_283767578.1">
    <property type="nucleotide sequence ID" value="NZ_JAQOSO010000079.1"/>
</dbReference>
<dbReference type="InterPro" id="IPR036163">
    <property type="entry name" value="HMA_dom_sf"/>
</dbReference>
<dbReference type="InterPro" id="IPR006121">
    <property type="entry name" value="HMA_dom"/>
</dbReference>
<evidence type="ECO:0000313" key="3">
    <source>
        <dbReference type="EMBL" id="MDJ1175204.1"/>
    </source>
</evidence>
<dbReference type="InterPro" id="IPR017969">
    <property type="entry name" value="Heavy-metal-associated_CS"/>
</dbReference>
<protein>
    <submittedName>
        <fullName evidence="3">Heavy-metal-associated domain-containing protein</fullName>
    </submittedName>
</protein>
<evidence type="ECO:0000313" key="4">
    <source>
        <dbReference type="Proteomes" id="UP001235849"/>
    </source>
</evidence>
<keyword evidence="4" id="KW-1185">Reference proteome</keyword>